<dbReference type="AlphaFoldDB" id="A0A839V2Z1"/>
<protein>
    <recommendedName>
        <fullName evidence="3">Glycosyl transferase family 2</fullName>
    </recommendedName>
</protein>
<organism evidence="1 2">
    <name type="scientific">Endobacter medicaginis</name>
    <dbReference type="NCBI Taxonomy" id="1181271"/>
    <lineage>
        <taxon>Bacteria</taxon>
        <taxon>Pseudomonadati</taxon>
        <taxon>Pseudomonadota</taxon>
        <taxon>Alphaproteobacteria</taxon>
        <taxon>Acetobacterales</taxon>
        <taxon>Acetobacteraceae</taxon>
        <taxon>Endobacter</taxon>
    </lineage>
</organism>
<reference evidence="1 2" key="1">
    <citation type="submission" date="2020-08" db="EMBL/GenBank/DDBJ databases">
        <title>Genomic Encyclopedia of Type Strains, Phase III (KMG-III): the genomes of soil and plant-associated and newly described type strains.</title>
        <authorList>
            <person name="Whitman W."/>
        </authorList>
    </citation>
    <scope>NUCLEOTIDE SEQUENCE [LARGE SCALE GENOMIC DNA]</scope>
    <source>
        <strain evidence="1 2">CECT 8088</strain>
    </source>
</reference>
<evidence type="ECO:0008006" key="3">
    <source>
        <dbReference type="Google" id="ProtNLM"/>
    </source>
</evidence>
<name>A0A839V2Z1_9PROT</name>
<accession>A0A839V2Z1</accession>
<gene>
    <name evidence="1" type="ORF">FHR90_002711</name>
</gene>
<dbReference type="Proteomes" id="UP000557688">
    <property type="component" value="Unassembled WGS sequence"/>
</dbReference>
<evidence type="ECO:0000313" key="2">
    <source>
        <dbReference type="Proteomes" id="UP000557688"/>
    </source>
</evidence>
<comment type="caution">
    <text evidence="1">The sequence shown here is derived from an EMBL/GenBank/DDBJ whole genome shotgun (WGS) entry which is preliminary data.</text>
</comment>
<evidence type="ECO:0000313" key="1">
    <source>
        <dbReference type="EMBL" id="MBB3174864.1"/>
    </source>
</evidence>
<dbReference type="RefSeq" id="WP_183275382.1">
    <property type="nucleotide sequence ID" value="NZ_JACHXV010000012.1"/>
</dbReference>
<proteinExistence type="predicted"/>
<sequence length="303" mass="33532">MTGRTADRPELAAVTMVFDEPTHLPFWTRHYVRELGAANCTVIDHGSDPVLMARWRAGVGAGVNVIRLPRSPQDDTRRAAFVSALCSALLGYYPAVMYTDSDEIVVADPDRHAGLADYAAALAADPSAPAVITAHGYEVIHRASDEATLDWSRPAGRQRHWLRFSSALCKPVLIRRPVAWAPGFHCIEAPPVFGDLHLFHLRFADEADGLARLARTRAQPWAEAGAGSHQRMADADWLAMLRGMAGLPGDPARRLDAEDAELRRWTAAITDSDRAWSGGTYRYALDLAPMALWRLPERFRDRF</sequence>
<dbReference type="EMBL" id="JACHXV010000012">
    <property type="protein sequence ID" value="MBB3174864.1"/>
    <property type="molecule type" value="Genomic_DNA"/>
</dbReference>
<keyword evidence="2" id="KW-1185">Reference proteome</keyword>